<dbReference type="GO" id="GO:0015344">
    <property type="term" value="F:siderophore uptake transmembrane transporter activity"/>
    <property type="evidence" value="ECO:0007669"/>
    <property type="project" value="TreeGrafter"/>
</dbReference>
<dbReference type="PANTHER" id="PTHR32552">
    <property type="entry name" value="FERRICHROME IRON RECEPTOR-RELATED"/>
    <property type="match status" value="1"/>
</dbReference>
<dbReference type="GO" id="GO:0009279">
    <property type="term" value="C:cell outer membrane"/>
    <property type="evidence" value="ECO:0007669"/>
    <property type="project" value="UniProtKB-SubCell"/>
</dbReference>
<keyword evidence="9" id="KW-0798">TonB box</keyword>
<proteinExistence type="predicted"/>
<evidence type="ECO:0000256" key="3">
    <source>
        <dbReference type="ARBA" id="ARBA00022452"/>
    </source>
</evidence>
<dbReference type="InterPro" id="IPR036942">
    <property type="entry name" value="Beta-barrel_TonB_sf"/>
</dbReference>
<dbReference type="SUPFAM" id="SSF56935">
    <property type="entry name" value="Porins"/>
    <property type="match status" value="1"/>
</dbReference>
<dbReference type="InterPro" id="IPR039426">
    <property type="entry name" value="TonB-dep_rcpt-like"/>
</dbReference>
<evidence type="ECO:0000256" key="1">
    <source>
        <dbReference type="ARBA" id="ARBA00004571"/>
    </source>
</evidence>
<evidence type="ECO:0000256" key="6">
    <source>
        <dbReference type="ARBA" id="ARBA00022729"/>
    </source>
</evidence>
<evidence type="ECO:0000256" key="5">
    <source>
        <dbReference type="ARBA" id="ARBA00022692"/>
    </source>
</evidence>
<gene>
    <name evidence="12" type="ORF">AFERRID_23060</name>
</gene>
<dbReference type="PROSITE" id="PS51257">
    <property type="entry name" value="PROKAR_LIPOPROTEIN"/>
    <property type="match status" value="1"/>
</dbReference>
<evidence type="ECO:0000313" key="13">
    <source>
        <dbReference type="Proteomes" id="UP000280188"/>
    </source>
</evidence>
<accession>A0A2Z6IK90</accession>
<reference evidence="12 13" key="1">
    <citation type="journal article" date="2018" name="Microbiol. Resour. Announc.">
        <title>Complete Genome Sequence of Acidithiobacillus ferridurans JCM 18981.</title>
        <authorList>
            <person name="Miyauchi T."/>
            <person name="Kouzuma A."/>
            <person name="Abe T."/>
            <person name="Watanabe K."/>
        </authorList>
    </citation>
    <scope>NUCLEOTIDE SEQUENCE [LARGE SCALE GENOMIC DNA]</scope>
    <source>
        <strain evidence="13">ATCC 33020 / DSM 29468 / JCM 18981 / 11Fe</strain>
    </source>
</reference>
<evidence type="ECO:0000313" key="12">
    <source>
        <dbReference type="EMBL" id="BBF66088.1"/>
    </source>
</evidence>
<evidence type="ECO:0000256" key="9">
    <source>
        <dbReference type="ARBA" id="ARBA00023077"/>
    </source>
</evidence>
<keyword evidence="3" id="KW-1134">Transmembrane beta strand</keyword>
<name>A0A2Z6IK90_ACIFI</name>
<dbReference type="InterPro" id="IPR000531">
    <property type="entry name" value="Beta-barrel_TonB"/>
</dbReference>
<dbReference type="RefSeq" id="WP_113525767.1">
    <property type="nucleotide sequence ID" value="NZ_AP018795.1"/>
</dbReference>
<keyword evidence="7" id="KW-0408">Iron</keyword>
<dbReference type="Gene3D" id="2.40.170.20">
    <property type="entry name" value="TonB-dependent receptor, beta-barrel domain"/>
    <property type="match status" value="1"/>
</dbReference>
<protein>
    <submittedName>
        <fullName evidence="12">Uncharacterized protein</fullName>
    </submittedName>
</protein>
<keyword evidence="4" id="KW-0410">Iron transport</keyword>
<keyword evidence="10" id="KW-0472">Membrane</keyword>
<dbReference type="PANTHER" id="PTHR32552:SF89">
    <property type="entry name" value="CATECHOLATE SIDEROPHORE RECEPTOR FIU"/>
    <property type="match status" value="1"/>
</dbReference>
<dbReference type="KEGG" id="afj:AFERRID_23060"/>
<keyword evidence="2" id="KW-0813">Transport</keyword>
<evidence type="ECO:0000256" key="10">
    <source>
        <dbReference type="ARBA" id="ARBA00023136"/>
    </source>
</evidence>
<dbReference type="EMBL" id="AP018795">
    <property type="protein sequence ID" value="BBF66088.1"/>
    <property type="molecule type" value="Genomic_DNA"/>
</dbReference>
<keyword evidence="8" id="KW-0406">Ion transport</keyword>
<dbReference type="Proteomes" id="UP000280188">
    <property type="component" value="Chromosome"/>
</dbReference>
<evidence type="ECO:0000256" key="2">
    <source>
        <dbReference type="ARBA" id="ARBA00022448"/>
    </source>
</evidence>
<keyword evidence="11" id="KW-0998">Cell outer membrane</keyword>
<evidence type="ECO:0000256" key="4">
    <source>
        <dbReference type="ARBA" id="ARBA00022496"/>
    </source>
</evidence>
<evidence type="ECO:0000256" key="7">
    <source>
        <dbReference type="ARBA" id="ARBA00023004"/>
    </source>
</evidence>
<organism evidence="12 13">
    <name type="scientific">Acidithiobacillus ferridurans</name>
    <dbReference type="NCBI Taxonomy" id="1232575"/>
    <lineage>
        <taxon>Bacteria</taxon>
        <taxon>Pseudomonadati</taxon>
        <taxon>Pseudomonadota</taxon>
        <taxon>Acidithiobacillia</taxon>
        <taxon>Acidithiobacillales</taxon>
        <taxon>Acidithiobacillaceae</taxon>
        <taxon>Acidithiobacillus</taxon>
    </lineage>
</organism>
<dbReference type="Pfam" id="PF00593">
    <property type="entry name" value="TonB_dep_Rec_b-barrel"/>
    <property type="match status" value="1"/>
</dbReference>
<comment type="subcellular location">
    <subcellularLocation>
        <location evidence="1">Cell outer membrane</location>
        <topology evidence="1">Multi-pass membrane protein</topology>
    </subcellularLocation>
</comment>
<keyword evidence="13" id="KW-1185">Reference proteome</keyword>
<evidence type="ECO:0000256" key="8">
    <source>
        <dbReference type="ARBA" id="ARBA00023065"/>
    </source>
</evidence>
<sequence length="756" mass="83000">MQHLARTALYMSIASVLACIPSTDADADGALPKLGTVTVEGHQKNTLESPASGAEQGATISGHALDILGGAGQTNPYAAISLLPSVMAQNPDPYGLANVPGGNKGVRIRGERNPHGGIGTVEGLPLSAVNPGPGEQFLFDMENIRSITLLAPPFSPDKLAVFTTQGYLNSHVLWPRAKFGGEVDQSFGSYDFHRSFIRLDSGTLPTGTRVFISGSYTHADQWRGPGASPDYRYNGEIGISQDLGRTLSAKVYAAYGSMKENNYLPLTYTQASNLGQYYNLGYNSTLTGNVANDVNYYGYNRQKFQDYAVFGELNWHPDDQNTLVIKPFYSQENGYYLQGLSNLGGKPGIRDWIIDHSLYGVVAQYDTQWHGNHFSVGYWFENLTPPGPPTDFKIYRMVNGQLVFGGYGLLARATANHVFNSPYFQWRRKVGPVTFTAGARYLMEQTPSFSVYNTAGIPDASYANALNLATSINSARSVEGRTFYQWLPYFSAVYAVNPDLDTVFAYGRNNGAPAFNSWPSVQMNFAAFQKAGVTAQRAWDQLAPETSNSFSLGLKWHEAAWYVNPTFFYATYRNKYVNAYDPLVGISYDQNAGMGRAWGFELAAGAKLWHRLSVFSNLAYDRAYFTQDLRTGSGAFLPVTGLQFPDTPRFIGSLGALYEYGRFSIAPTLQYMGSRYADTLHTQPVPGYLLANLNMGYHWRITHVGELTVNLSILNLFNRHYIGLIDSSYLSTAASGGASFYPGAPITVAGTIGLRF</sequence>
<keyword evidence="6" id="KW-0732">Signal</keyword>
<evidence type="ECO:0000256" key="11">
    <source>
        <dbReference type="ARBA" id="ARBA00023237"/>
    </source>
</evidence>
<dbReference type="AlphaFoldDB" id="A0A2Z6IK90"/>
<keyword evidence="5" id="KW-0812">Transmembrane</keyword>